<keyword evidence="2" id="KW-1185">Reference proteome</keyword>
<reference evidence="1 2" key="1">
    <citation type="submission" date="2022-01" db="EMBL/GenBank/DDBJ databases">
        <authorList>
            <person name="Xiong W."/>
            <person name="Schranz E."/>
        </authorList>
    </citation>
    <scope>NUCLEOTIDE SEQUENCE [LARGE SCALE GENOMIC DNA]</scope>
</reference>
<sequence length="321" mass="37076">MHISLWKPIISHCASLISDKKSRRKYGSDHTDEEIKRNPSVLRKLQENKLREALEQASEDGCLVKSQNMDFSEPIDKEEKGLGRSRSLARLQAQKEFLKATSLAADRTFEDEDSIPEFDEAFSKFLTMYPKYKSSEKIDQLRVNEYSHLTDTISKVCLDYCGFGLFSFLQTVNYWESSTITLSEITAHLSNHALYGGGEKGTVEYDIKTRIMDYLNIPENEYGLVFTVSRGSAFKLLAESYPFHTNKKLLTMFDHESQSVNWMAQSAKEKGAKVHSAWFKWPTLKPCSTHLRKQIVNKKKKEERFIHWSLRFSCSITSHRS</sequence>
<evidence type="ECO:0000313" key="1">
    <source>
        <dbReference type="EMBL" id="CAH1413280.1"/>
    </source>
</evidence>
<dbReference type="PANTHER" id="PTHR14237">
    <property type="entry name" value="MOLYBDOPTERIN COFACTOR SULFURASE MOSC"/>
    <property type="match status" value="1"/>
</dbReference>
<dbReference type="Proteomes" id="UP001157418">
    <property type="component" value="Unassembled WGS sequence"/>
</dbReference>
<evidence type="ECO:0008006" key="3">
    <source>
        <dbReference type="Google" id="ProtNLM"/>
    </source>
</evidence>
<name>A0AAU9LUF1_9ASTR</name>
<dbReference type="EMBL" id="CAKMRJ010000001">
    <property type="protein sequence ID" value="CAH1413280.1"/>
    <property type="molecule type" value="Genomic_DNA"/>
</dbReference>
<comment type="caution">
    <text evidence="1">The sequence shown here is derived from an EMBL/GenBank/DDBJ whole genome shotgun (WGS) entry which is preliminary data.</text>
</comment>
<organism evidence="1 2">
    <name type="scientific">Lactuca virosa</name>
    <dbReference type="NCBI Taxonomy" id="75947"/>
    <lineage>
        <taxon>Eukaryota</taxon>
        <taxon>Viridiplantae</taxon>
        <taxon>Streptophyta</taxon>
        <taxon>Embryophyta</taxon>
        <taxon>Tracheophyta</taxon>
        <taxon>Spermatophyta</taxon>
        <taxon>Magnoliopsida</taxon>
        <taxon>eudicotyledons</taxon>
        <taxon>Gunneridae</taxon>
        <taxon>Pentapetalae</taxon>
        <taxon>asterids</taxon>
        <taxon>campanulids</taxon>
        <taxon>Asterales</taxon>
        <taxon>Asteraceae</taxon>
        <taxon>Cichorioideae</taxon>
        <taxon>Cichorieae</taxon>
        <taxon>Lactucinae</taxon>
        <taxon>Lactuca</taxon>
    </lineage>
</organism>
<evidence type="ECO:0000313" key="2">
    <source>
        <dbReference type="Proteomes" id="UP001157418"/>
    </source>
</evidence>
<accession>A0AAU9LUF1</accession>
<dbReference type="PANTHER" id="PTHR14237:SF73">
    <property type="entry name" value="MOLYBDENUM COFACTOR SULFURTRANSFERASE"/>
    <property type="match status" value="1"/>
</dbReference>
<dbReference type="AlphaFoldDB" id="A0AAU9LUF1"/>
<protein>
    <recommendedName>
        <fullName evidence="3">Aminotransferase class V domain-containing protein</fullName>
    </recommendedName>
</protein>
<proteinExistence type="predicted"/>
<gene>
    <name evidence="1" type="ORF">LVIROSA_LOCUS1250</name>
</gene>